<name>A0A0K2UUF1_LEPSM</name>
<accession>A0A0K2UUF1</accession>
<dbReference type="EMBL" id="HACA01024527">
    <property type="protein sequence ID" value="CDW41888.1"/>
    <property type="molecule type" value="Transcribed_RNA"/>
</dbReference>
<organism evidence="1">
    <name type="scientific">Lepeophtheirus salmonis</name>
    <name type="common">Salmon louse</name>
    <name type="synonym">Caligus salmonis</name>
    <dbReference type="NCBI Taxonomy" id="72036"/>
    <lineage>
        <taxon>Eukaryota</taxon>
        <taxon>Metazoa</taxon>
        <taxon>Ecdysozoa</taxon>
        <taxon>Arthropoda</taxon>
        <taxon>Crustacea</taxon>
        <taxon>Multicrustacea</taxon>
        <taxon>Hexanauplia</taxon>
        <taxon>Copepoda</taxon>
        <taxon>Siphonostomatoida</taxon>
        <taxon>Caligidae</taxon>
        <taxon>Lepeophtheirus</taxon>
    </lineage>
</organism>
<evidence type="ECO:0000313" key="1">
    <source>
        <dbReference type="EMBL" id="CDW41888.1"/>
    </source>
</evidence>
<dbReference type="AlphaFoldDB" id="A0A0K2UUF1"/>
<sequence>MFVLWQKTCPILYRQIILPGLIFLPSQKHIKRLTSIVSMEAGISNSTSDYLNCKIASLDAKDRNFYHHRRCVFCSNS</sequence>
<proteinExistence type="predicted"/>
<protein>
    <submittedName>
        <fullName evidence="1">Uncharacterized protein</fullName>
    </submittedName>
</protein>
<reference evidence="1" key="1">
    <citation type="submission" date="2014-05" db="EMBL/GenBank/DDBJ databases">
        <authorList>
            <person name="Chronopoulou M."/>
        </authorList>
    </citation>
    <scope>NUCLEOTIDE SEQUENCE</scope>
    <source>
        <tissue evidence="1">Whole organism</tissue>
    </source>
</reference>